<keyword evidence="5" id="KW-0479">Metal-binding</keyword>
<feature type="compositionally biased region" description="Acidic residues" evidence="14">
    <location>
        <begin position="225"/>
        <end position="235"/>
    </location>
</feature>
<proteinExistence type="inferred from homology"/>
<dbReference type="AlphaFoldDB" id="A0AAN7DCZ1"/>
<dbReference type="InterPro" id="IPR006166">
    <property type="entry name" value="ERCC4_domain"/>
</dbReference>
<dbReference type="GO" id="GO:0031297">
    <property type="term" value="P:replication fork processing"/>
    <property type="evidence" value="ECO:0007669"/>
    <property type="project" value="TreeGrafter"/>
</dbReference>
<feature type="region of interest" description="Disordered" evidence="14">
    <location>
        <begin position="64"/>
        <end position="84"/>
    </location>
</feature>
<keyword evidence="4" id="KW-0540">Nuclease</keyword>
<evidence type="ECO:0000256" key="3">
    <source>
        <dbReference type="ARBA" id="ARBA00005313"/>
    </source>
</evidence>
<protein>
    <submittedName>
        <fullName evidence="16">Cell survival pathways protein</fullName>
    </submittedName>
</protein>
<evidence type="ECO:0000256" key="7">
    <source>
        <dbReference type="ARBA" id="ARBA00022763"/>
    </source>
</evidence>
<dbReference type="Gene3D" id="3.40.50.10130">
    <property type="match status" value="1"/>
</dbReference>
<evidence type="ECO:0000256" key="1">
    <source>
        <dbReference type="ARBA" id="ARBA00001946"/>
    </source>
</evidence>
<dbReference type="Gene3D" id="1.10.150.670">
    <property type="entry name" value="Crossover junction endonuclease EME1, DNA-binding domain"/>
    <property type="match status" value="1"/>
</dbReference>
<reference evidence="16 17" key="1">
    <citation type="submission" date="2022-11" db="EMBL/GenBank/DDBJ databases">
        <title>Mucor velutinosus strain NIH1002 WGS.</title>
        <authorList>
            <person name="Subramanian P."/>
            <person name="Mullikin J.C."/>
            <person name="Segre J.A."/>
            <person name="Zelazny A.M."/>
        </authorList>
    </citation>
    <scope>NUCLEOTIDE SEQUENCE [LARGE SCALE GENOMIC DNA]</scope>
    <source>
        <strain evidence="16 17">NIH1002</strain>
    </source>
</reference>
<evidence type="ECO:0000256" key="12">
    <source>
        <dbReference type="ARBA" id="ARBA00023242"/>
    </source>
</evidence>
<evidence type="ECO:0000256" key="2">
    <source>
        <dbReference type="ARBA" id="ARBA00004123"/>
    </source>
</evidence>
<dbReference type="Proteomes" id="UP001304243">
    <property type="component" value="Unassembled WGS sequence"/>
</dbReference>
<evidence type="ECO:0000256" key="9">
    <source>
        <dbReference type="ARBA" id="ARBA00022842"/>
    </source>
</evidence>
<feature type="region of interest" description="Disordered" evidence="14">
    <location>
        <begin position="223"/>
        <end position="337"/>
    </location>
</feature>
<comment type="similarity">
    <text evidence="3">Belongs to the EME1/MMS4 family.</text>
</comment>
<dbReference type="GeneID" id="89945551"/>
<dbReference type="CDD" id="cd14376">
    <property type="entry name" value="CUE_AUP1_AMFR_like"/>
    <property type="match status" value="1"/>
</dbReference>
<evidence type="ECO:0000256" key="11">
    <source>
        <dbReference type="ARBA" id="ARBA00023204"/>
    </source>
</evidence>
<dbReference type="Pfam" id="PF21292">
    <property type="entry name" value="EME1-MUS81_C"/>
    <property type="match status" value="1"/>
</dbReference>
<feature type="domain" description="ERCC4" evidence="15">
    <location>
        <begin position="379"/>
        <end position="557"/>
    </location>
</feature>
<comment type="subcellular location">
    <subcellularLocation>
        <location evidence="2">Nucleus</location>
    </subcellularLocation>
</comment>
<sequence length="671" mass="77169">MENMDELVDQVLAIDSSKSRSDILIDLKHTKSVETTINRIFDGDFLNGTERDLSKSAFLIIDSDDDNDTLDQEPPKQRQISPQAVTLQDSFEELSFDRGSPKASYSNDSQMPTPKRKPQTRDELDDFFNTPPPADKEDTFLLLEDDDENDFGRPPPSSSPSFLSLDDDKMTPLSPVQLTMRKEEKTNSIFGAHFDNDDDDVDELPSATDFFDELLLKKPATPIVELDDDDDDDAIEIISSPPTNKSSSIDRKGKRRAYEYDFDFDTIVDPPPSNRRRLDEDPLDDAVPTTSAERREKEKEEKKLQRELAAEEKKRQKAKALEEKQRQKEQKQLEKERKTLFEKENRIRADRNEILKEIIVDIHPNFLKTKPGELLELVLTKKEVEFQNLLLQHPDPSYTLSWRRKTNSEWDPSSQAFIPLCKTKIIQEPVVLVYVDIPKFTQRIQAKTIDKYIDVIERDCDGRQIMLLIEGLEAYYKKKMLLKRRQFDAEVRDAFNADEGSSNTTNTSKRKNNLANLDDGLEPGDVEECLNYLQLVRGVMLVPTKDDEDTASWIESLTTDLALGRYKSKNVNDSYKVGKSGSDPKDTYLKMLQEIQLCTPAIADSVAWAYPTLQSLHRAYQRKNASDGELLLAALEVERSALRQRDRKINRLMSRKIYTIFTSDDPEQILY</sequence>
<evidence type="ECO:0000256" key="14">
    <source>
        <dbReference type="SAM" id="MobiDB-lite"/>
    </source>
</evidence>
<keyword evidence="8" id="KW-0378">Hydrolase</keyword>
<gene>
    <name evidence="16" type="primary">SVF1_1</name>
    <name evidence="16" type="ORF">ATC70_001849</name>
</gene>
<dbReference type="Pfam" id="PF02732">
    <property type="entry name" value="ERCC4"/>
    <property type="match status" value="1"/>
</dbReference>
<comment type="caution">
    <text evidence="16">The sequence shown here is derived from an EMBL/GenBank/DDBJ whole genome shotgun (WGS) entry which is preliminary data.</text>
</comment>
<evidence type="ECO:0000256" key="10">
    <source>
        <dbReference type="ARBA" id="ARBA00023172"/>
    </source>
</evidence>
<evidence type="ECO:0000259" key="15">
    <source>
        <dbReference type="Pfam" id="PF02732"/>
    </source>
</evidence>
<keyword evidence="17" id="KW-1185">Reference proteome</keyword>
<keyword evidence="11" id="KW-0234">DNA repair</keyword>
<evidence type="ECO:0000256" key="4">
    <source>
        <dbReference type="ARBA" id="ARBA00022722"/>
    </source>
</evidence>
<keyword evidence="7" id="KW-0227">DNA damage</keyword>
<dbReference type="GO" id="GO:0000712">
    <property type="term" value="P:resolution of meiotic recombination intermediates"/>
    <property type="evidence" value="ECO:0007669"/>
    <property type="project" value="TreeGrafter"/>
</dbReference>
<feature type="compositionally biased region" description="Polar residues" evidence="14">
    <location>
        <begin position="103"/>
        <end position="112"/>
    </location>
</feature>
<feature type="compositionally biased region" description="Basic and acidic residues" evidence="14">
    <location>
        <begin position="292"/>
        <end position="337"/>
    </location>
</feature>
<dbReference type="GO" id="GO:0008821">
    <property type="term" value="F:crossover junction DNA endonuclease activity"/>
    <property type="evidence" value="ECO:0007669"/>
    <property type="project" value="TreeGrafter"/>
</dbReference>
<comment type="cofactor">
    <cofactor evidence="1">
        <name>Mg(2+)</name>
        <dbReference type="ChEBI" id="CHEBI:18420"/>
    </cofactor>
</comment>
<keyword evidence="12" id="KW-0539">Nucleus</keyword>
<dbReference type="PANTHER" id="PTHR21077">
    <property type="entry name" value="EME1 PROTEIN"/>
    <property type="match status" value="1"/>
</dbReference>
<organism evidence="16 17">
    <name type="scientific">Mucor velutinosus</name>
    <dbReference type="NCBI Taxonomy" id="708070"/>
    <lineage>
        <taxon>Eukaryota</taxon>
        <taxon>Fungi</taxon>
        <taxon>Fungi incertae sedis</taxon>
        <taxon>Mucoromycota</taxon>
        <taxon>Mucoromycotina</taxon>
        <taxon>Mucoromycetes</taxon>
        <taxon>Mucorales</taxon>
        <taxon>Mucorineae</taxon>
        <taxon>Mucoraceae</taxon>
        <taxon>Mucor</taxon>
    </lineage>
</organism>
<dbReference type="GO" id="GO:0005634">
    <property type="term" value="C:nucleus"/>
    <property type="evidence" value="ECO:0007669"/>
    <property type="project" value="UniProtKB-SubCell"/>
</dbReference>
<dbReference type="GO" id="GO:0006302">
    <property type="term" value="P:double-strand break repair"/>
    <property type="evidence" value="ECO:0007669"/>
    <property type="project" value="TreeGrafter"/>
</dbReference>
<dbReference type="GO" id="GO:0031573">
    <property type="term" value="P:mitotic intra-S DNA damage checkpoint signaling"/>
    <property type="evidence" value="ECO:0007669"/>
    <property type="project" value="TreeGrafter"/>
</dbReference>
<keyword evidence="9" id="KW-0460">Magnesium</keyword>
<evidence type="ECO:0000256" key="13">
    <source>
        <dbReference type="ARBA" id="ARBA00023254"/>
    </source>
</evidence>
<dbReference type="GO" id="GO:0048476">
    <property type="term" value="C:Holliday junction resolvase complex"/>
    <property type="evidence" value="ECO:0007669"/>
    <property type="project" value="InterPro"/>
</dbReference>
<evidence type="ECO:0000313" key="16">
    <source>
        <dbReference type="EMBL" id="KAK4514259.1"/>
    </source>
</evidence>
<keyword evidence="13" id="KW-0469">Meiosis</keyword>
<dbReference type="GO" id="GO:0003677">
    <property type="term" value="F:DNA binding"/>
    <property type="evidence" value="ECO:0007669"/>
    <property type="project" value="InterPro"/>
</dbReference>
<dbReference type="GO" id="GO:0046872">
    <property type="term" value="F:metal ion binding"/>
    <property type="evidence" value="ECO:0007669"/>
    <property type="project" value="UniProtKB-KW"/>
</dbReference>
<dbReference type="PANTHER" id="PTHR21077:SF5">
    <property type="entry name" value="CROSSOVER JUNCTION ENDONUCLEASE MMS4"/>
    <property type="match status" value="1"/>
</dbReference>
<feature type="region of interest" description="Disordered" evidence="14">
    <location>
        <begin position="497"/>
        <end position="519"/>
    </location>
</feature>
<evidence type="ECO:0000256" key="5">
    <source>
        <dbReference type="ARBA" id="ARBA00022723"/>
    </source>
</evidence>
<keyword evidence="6" id="KW-0255">Endonuclease</keyword>
<dbReference type="RefSeq" id="XP_064680925.1">
    <property type="nucleotide sequence ID" value="XM_064821239.1"/>
</dbReference>
<dbReference type="InterPro" id="IPR033310">
    <property type="entry name" value="Mms4/EME1/EME2"/>
</dbReference>
<evidence type="ECO:0000256" key="6">
    <source>
        <dbReference type="ARBA" id="ARBA00022759"/>
    </source>
</evidence>
<name>A0AAN7DCZ1_9FUNG</name>
<keyword evidence="10" id="KW-0233">DNA recombination</keyword>
<feature type="region of interest" description="Disordered" evidence="14">
    <location>
        <begin position="96"/>
        <end position="169"/>
    </location>
</feature>
<accession>A0AAN7DCZ1</accession>
<dbReference type="InterPro" id="IPR042530">
    <property type="entry name" value="EME1/EME2_C"/>
</dbReference>
<dbReference type="Gene3D" id="1.10.8.10">
    <property type="entry name" value="DNA helicase RuvA subunit, C-terminal domain"/>
    <property type="match status" value="1"/>
</dbReference>
<evidence type="ECO:0000256" key="8">
    <source>
        <dbReference type="ARBA" id="ARBA00022801"/>
    </source>
</evidence>
<dbReference type="EMBL" id="JASEJX010000015">
    <property type="protein sequence ID" value="KAK4514259.1"/>
    <property type="molecule type" value="Genomic_DNA"/>
</dbReference>
<feature type="compositionally biased region" description="Basic and acidic residues" evidence="14">
    <location>
        <begin position="248"/>
        <end position="259"/>
    </location>
</feature>
<evidence type="ECO:0000313" key="17">
    <source>
        <dbReference type="Proteomes" id="UP001304243"/>
    </source>
</evidence>